<feature type="domain" description="Knr4/Smi1-like" evidence="1">
    <location>
        <begin position="33"/>
        <end position="181"/>
    </location>
</feature>
<dbReference type="InterPro" id="IPR018958">
    <property type="entry name" value="Knr4/Smi1-like_dom"/>
</dbReference>
<accession>A0A410WWI2</accession>
<reference evidence="2 5" key="2">
    <citation type="submission" date="2022-05" db="EMBL/GenBank/DDBJ databases">
        <title>Genome Sequencing of Bee-Associated Microbes.</title>
        <authorList>
            <person name="Dunlap C."/>
        </authorList>
    </citation>
    <scope>NUCLEOTIDE SEQUENCE [LARGE SCALE GENOMIC DNA]</scope>
    <source>
        <strain evidence="2 5">NRRL B-23120</strain>
    </source>
</reference>
<dbReference type="Pfam" id="PF09346">
    <property type="entry name" value="SMI1_KNR4"/>
    <property type="match status" value="1"/>
</dbReference>
<dbReference type="OrthoDB" id="6933666at2"/>
<dbReference type="Proteomes" id="UP001527202">
    <property type="component" value="Unassembled WGS sequence"/>
</dbReference>
<dbReference type="Proteomes" id="UP000288943">
    <property type="component" value="Chromosome"/>
</dbReference>
<dbReference type="SMART" id="SM00860">
    <property type="entry name" value="SMI1_KNR4"/>
    <property type="match status" value="1"/>
</dbReference>
<dbReference type="EMBL" id="CP026520">
    <property type="protein sequence ID" value="QAV18768.1"/>
    <property type="molecule type" value="Genomic_DNA"/>
</dbReference>
<dbReference type="GeneID" id="95375966"/>
<evidence type="ECO:0000259" key="1">
    <source>
        <dbReference type="SMART" id="SM00860"/>
    </source>
</evidence>
<evidence type="ECO:0000313" key="4">
    <source>
        <dbReference type="Proteomes" id="UP000288943"/>
    </source>
</evidence>
<name>A0A410WWI2_9BACL</name>
<dbReference type="GO" id="GO:0043332">
    <property type="term" value="C:mating projection tip"/>
    <property type="evidence" value="ECO:0007669"/>
    <property type="project" value="TreeGrafter"/>
</dbReference>
<keyword evidence="5" id="KW-1185">Reference proteome</keyword>
<dbReference type="InterPro" id="IPR051873">
    <property type="entry name" value="KNR4/SMI1_regulator"/>
</dbReference>
<organism evidence="3 4">
    <name type="scientific">Paenibacillus chitinolyticus</name>
    <dbReference type="NCBI Taxonomy" id="79263"/>
    <lineage>
        <taxon>Bacteria</taxon>
        <taxon>Bacillati</taxon>
        <taxon>Bacillota</taxon>
        <taxon>Bacilli</taxon>
        <taxon>Bacillales</taxon>
        <taxon>Paenibacillaceae</taxon>
        <taxon>Paenibacillus</taxon>
    </lineage>
</organism>
<dbReference type="PANTHER" id="PTHR47432:SF1">
    <property type="entry name" value="CELL WALL ASSEMBLY REGULATOR SMI1"/>
    <property type="match status" value="1"/>
</dbReference>
<gene>
    <name evidence="2" type="ORF">M5X16_22900</name>
    <name evidence="3" type="ORF">PC41400_14210</name>
</gene>
<dbReference type="RefSeq" id="WP_042227783.1">
    <property type="nucleotide sequence ID" value="NZ_CP026520.1"/>
</dbReference>
<reference evidence="3 4" key="1">
    <citation type="submission" date="2018-01" db="EMBL/GenBank/DDBJ databases">
        <title>The whole genome sequencing and assembly of Paenibacillus chitinolyticus KCCM 41400 strain.</title>
        <authorList>
            <person name="Kim J.-Y."/>
            <person name="Park M.-K."/>
            <person name="Lee Y.-J."/>
            <person name="Yi H."/>
            <person name="Bahn Y.-S."/>
            <person name="Kim J.F."/>
            <person name="Lee D.-W."/>
        </authorList>
    </citation>
    <scope>NUCLEOTIDE SEQUENCE [LARGE SCALE GENOMIC DNA]</scope>
    <source>
        <strain evidence="3 4">KCCM 41400</strain>
    </source>
</reference>
<dbReference type="SUPFAM" id="SSF160631">
    <property type="entry name" value="SMI1/KNR4-like"/>
    <property type="match status" value="1"/>
</dbReference>
<dbReference type="AlphaFoldDB" id="A0A410WWI2"/>
<protein>
    <submittedName>
        <fullName evidence="3">SMI1/KNR4 family protein</fullName>
    </submittedName>
</protein>
<dbReference type="KEGG" id="pchi:PC41400_14210"/>
<dbReference type="Gene3D" id="3.40.1580.10">
    <property type="entry name" value="SMI1/KNR4-like"/>
    <property type="match status" value="1"/>
</dbReference>
<dbReference type="PANTHER" id="PTHR47432">
    <property type="entry name" value="CELL WALL ASSEMBLY REGULATOR SMI1"/>
    <property type="match status" value="1"/>
</dbReference>
<dbReference type="EMBL" id="JAMDMJ010000033">
    <property type="protein sequence ID" value="MCY9598605.1"/>
    <property type="molecule type" value="Genomic_DNA"/>
</dbReference>
<sequence length="194" mass="22723">MIKHHIDRLEKLLPLKVGEDCQEEYETYLKLEGAGEEQFAVLEMKYGVILPDDFKEFYRYKNGSGYHFHIFYPSYGEGAVSPFYLLSLEEIDKLKAYFCSEDILLSEHFEEDEIARLDKRIRPYYGNRKWLPIAQLAGGSLYLMLDFDPSEHGKAGQVIAFVHDPDFIYYAADSFAELLDISNKNLEDWEEIDY</sequence>
<evidence type="ECO:0000313" key="3">
    <source>
        <dbReference type="EMBL" id="QAV18768.1"/>
    </source>
</evidence>
<evidence type="ECO:0000313" key="2">
    <source>
        <dbReference type="EMBL" id="MCY9598605.1"/>
    </source>
</evidence>
<dbReference type="InterPro" id="IPR037883">
    <property type="entry name" value="Knr4/Smi1-like_sf"/>
</dbReference>
<proteinExistence type="predicted"/>
<evidence type="ECO:0000313" key="5">
    <source>
        <dbReference type="Proteomes" id="UP001527202"/>
    </source>
</evidence>